<keyword evidence="2" id="KW-1185">Reference proteome</keyword>
<evidence type="ECO:0000313" key="1">
    <source>
        <dbReference type="EMBL" id="MFC4311165.1"/>
    </source>
</evidence>
<reference evidence="2" key="1">
    <citation type="journal article" date="2019" name="Int. J. Syst. Evol. Microbiol.">
        <title>The Global Catalogue of Microorganisms (GCM) 10K type strain sequencing project: providing services to taxonomists for standard genome sequencing and annotation.</title>
        <authorList>
            <consortium name="The Broad Institute Genomics Platform"/>
            <consortium name="The Broad Institute Genome Sequencing Center for Infectious Disease"/>
            <person name="Wu L."/>
            <person name="Ma J."/>
        </authorList>
    </citation>
    <scope>NUCLEOTIDE SEQUENCE [LARGE SCALE GENOMIC DNA]</scope>
    <source>
        <strain evidence="2">CGMCC 1.10759</strain>
    </source>
</reference>
<dbReference type="EMBL" id="JBHSDU010000003">
    <property type="protein sequence ID" value="MFC4311165.1"/>
    <property type="molecule type" value="Genomic_DNA"/>
</dbReference>
<name>A0ABV8SVH4_9GAMM</name>
<dbReference type="Proteomes" id="UP001595904">
    <property type="component" value="Unassembled WGS sequence"/>
</dbReference>
<sequence>MNEIPFSESKNANDDRFLAQCARAGHAPEIVYLALQKATAQAALTPEEEALIVDYADAIHSLPGAERAIVEAGVIDLSGHEDKMAYCTELIRSVRRKQALRRVELLTDEEKIADRVVFDWIQVAAHSQQSRLVGETLAVKAMPSVLALSESTFDEAFGDYVAPMIVYFHGSDFFGEPKASGRVERLAREVGEFARVARVNLMLNPSLADRFRVRAETLMIFSASSGRLEEIMESGEPYLAIAARVEPYVSHWRRMMTDPQRRARIELVRQHAGAAKDAARLRA</sequence>
<organism evidence="1 2">
    <name type="scientific">Steroidobacter flavus</name>
    <dbReference type="NCBI Taxonomy" id="1842136"/>
    <lineage>
        <taxon>Bacteria</taxon>
        <taxon>Pseudomonadati</taxon>
        <taxon>Pseudomonadota</taxon>
        <taxon>Gammaproteobacteria</taxon>
        <taxon>Steroidobacterales</taxon>
        <taxon>Steroidobacteraceae</taxon>
        <taxon>Steroidobacter</taxon>
    </lineage>
</organism>
<comment type="caution">
    <text evidence="1">The sequence shown here is derived from an EMBL/GenBank/DDBJ whole genome shotgun (WGS) entry which is preliminary data.</text>
</comment>
<evidence type="ECO:0000313" key="2">
    <source>
        <dbReference type="Proteomes" id="UP001595904"/>
    </source>
</evidence>
<gene>
    <name evidence="1" type="ORF">ACFPN2_18855</name>
</gene>
<proteinExistence type="predicted"/>
<protein>
    <submittedName>
        <fullName evidence="1">Uncharacterized protein</fullName>
    </submittedName>
</protein>
<accession>A0ABV8SVH4</accession>
<dbReference type="RefSeq" id="WP_380599259.1">
    <property type="nucleotide sequence ID" value="NZ_JBHSDU010000003.1"/>
</dbReference>